<dbReference type="Proteomes" id="UP001500622">
    <property type="component" value="Unassembled WGS sequence"/>
</dbReference>
<gene>
    <name evidence="4" type="ORF">GCM10023169_34270</name>
</gene>
<evidence type="ECO:0000256" key="1">
    <source>
        <dbReference type="ARBA" id="ARBA00022801"/>
    </source>
</evidence>
<dbReference type="PANTHER" id="PTHR40274">
    <property type="entry name" value="VIRGINIAMYCIN B LYASE"/>
    <property type="match status" value="1"/>
</dbReference>
<dbReference type="PANTHER" id="PTHR40274:SF3">
    <property type="entry name" value="VIRGINIAMYCIN B LYASE"/>
    <property type="match status" value="1"/>
</dbReference>
<dbReference type="SUPFAM" id="SSF69322">
    <property type="entry name" value="Tricorn protease domain 2"/>
    <property type="match status" value="1"/>
</dbReference>
<feature type="domain" description="CBM-cenC" evidence="3">
    <location>
        <begin position="49"/>
        <end position="178"/>
    </location>
</feature>
<keyword evidence="5" id="KW-1185">Reference proteome</keyword>
<dbReference type="Gene3D" id="2.60.120.260">
    <property type="entry name" value="Galactose-binding domain-like"/>
    <property type="match status" value="1"/>
</dbReference>
<evidence type="ECO:0000313" key="5">
    <source>
        <dbReference type="Proteomes" id="UP001500622"/>
    </source>
</evidence>
<accession>A0ABP8LKT7</accession>
<dbReference type="Gene3D" id="2.130.10.10">
    <property type="entry name" value="YVTN repeat-like/Quinoprotein amine dehydrogenase"/>
    <property type="match status" value="1"/>
</dbReference>
<comment type="caution">
    <text evidence="4">The sequence shown here is derived from an EMBL/GenBank/DDBJ whole genome shotgun (WGS) entry which is preliminary data.</text>
</comment>
<name>A0ABP8LKT7_9MICO</name>
<feature type="signal peptide" evidence="2">
    <location>
        <begin position="1"/>
        <end position="36"/>
    </location>
</feature>
<organism evidence="4 5">
    <name type="scientific">Georgenia halophila</name>
    <dbReference type="NCBI Taxonomy" id="620889"/>
    <lineage>
        <taxon>Bacteria</taxon>
        <taxon>Bacillati</taxon>
        <taxon>Actinomycetota</taxon>
        <taxon>Actinomycetes</taxon>
        <taxon>Micrococcales</taxon>
        <taxon>Bogoriellaceae</taxon>
        <taxon>Georgenia</taxon>
    </lineage>
</organism>
<dbReference type="SUPFAM" id="SSF63825">
    <property type="entry name" value="YWTD domain"/>
    <property type="match status" value="1"/>
</dbReference>
<dbReference type="Gene3D" id="2.115.10.10">
    <property type="entry name" value="Tachylectin 2"/>
    <property type="match status" value="1"/>
</dbReference>
<dbReference type="InterPro" id="IPR008979">
    <property type="entry name" value="Galactose-bd-like_sf"/>
</dbReference>
<dbReference type="InterPro" id="IPR015943">
    <property type="entry name" value="WD40/YVTN_repeat-like_dom_sf"/>
</dbReference>
<protein>
    <recommendedName>
        <fullName evidence="3">CBM-cenC domain-containing protein</fullName>
    </recommendedName>
</protein>
<dbReference type="SUPFAM" id="SSF49785">
    <property type="entry name" value="Galactose-binding domain-like"/>
    <property type="match status" value="1"/>
</dbReference>
<dbReference type="InterPro" id="IPR003305">
    <property type="entry name" value="CenC_carb-bd"/>
</dbReference>
<dbReference type="EMBL" id="BAABGN010000013">
    <property type="protein sequence ID" value="GAA4430640.1"/>
    <property type="molecule type" value="Genomic_DNA"/>
</dbReference>
<reference evidence="5" key="1">
    <citation type="journal article" date="2019" name="Int. J. Syst. Evol. Microbiol.">
        <title>The Global Catalogue of Microorganisms (GCM) 10K type strain sequencing project: providing services to taxonomists for standard genome sequencing and annotation.</title>
        <authorList>
            <consortium name="The Broad Institute Genomics Platform"/>
            <consortium name="The Broad Institute Genome Sequencing Center for Infectious Disease"/>
            <person name="Wu L."/>
            <person name="Ma J."/>
        </authorList>
    </citation>
    <scope>NUCLEOTIDE SEQUENCE [LARGE SCALE GENOMIC DNA]</scope>
    <source>
        <strain evidence="5">JCM 17810</strain>
    </source>
</reference>
<proteinExistence type="predicted"/>
<dbReference type="Pfam" id="PF02018">
    <property type="entry name" value="CBM_4_9"/>
    <property type="match status" value="1"/>
</dbReference>
<evidence type="ECO:0000313" key="4">
    <source>
        <dbReference type="EMBL" id="GAA4430640.1"/>
    </source>
</evidence>
<evidence type="ECO:0000259" key="3">
    <source>
        <dbReference type="Pfam" id="PF02018"/>
    </source>
</evidence>
<evidence type="ECO:0000256" key="2">
    <source>
        <dbReference type="SAM" id="SignalP"/>
    </source>
</evidence>
<sequence length="835" mass="89600">MDVRVPPHVPTRRGLIAALATLALLVPLLPTTSATGATGAGAGDVVGPVNGGFEEPADGQIPGWTQRGGTLGGSSVVDEPVYAGTQAVRLEDPEDVRSYGLMSDTMPVQAGHSYQASMQVRVERGAPTVYVYFYDEAGTQLDIEFAHFTEQPHDQWSEIVLEATAPEGAATAAIYLYSNIARISTYYVDDVTLTHTHGPLETTDLGAAFYSPNVRMAEVDVRADGTPVAYVFSDGQPVSFNAVDLRTGELLDSHDMTGYSIGASIAVDEDDRVYFSVRGPNDGTLWRYDPAAEEVERLAGRVVGERMLRTLVIDDGVLYGSTYPNAKVFSYDIATGNVRDYGSVVEDGSSYAWGFEMVEDSLWVGTGTTPHLIELDPVTGETIERALPADVQQDADFITGVEQHEDLVFVTYSPAAGGNTVIYDLTAEQWLGNLSMTQRTSARLDGNLFYLADGSVEAYDVAARQSVDVGFGSSPLVGELDNTYDLGLVELGTEDFPGAAVVGARNDGMLWRYDPATGHGDVIDPEITGAPATVHSVGTGGDGDVYFGAYLSAGVMARVDMSTGTLEQLDGPKQADAVVAHRNRTVVGTYPGAEFYVGQANKDWQWGTNPRHLFSLGRGDLGQDRPLTMVSAGPRIAAGTIPNYGELGGALTLFHPDSGHYEVHRNVVADQSVTTLAYRDGLVYGGTGIHGGLSSDPTQDEAELFVWDTRRDELVTSEVVVPGAEVIHALAFDDRGRLWGFADNGVFFQYDTDTGEVATTVATPARAGNDWGRLSELYLHPDGRLYGNADGRLFRFDPDTQQFVTLAADGARHSMVGSDGAIYLADETNIYRFTP</sequence>
<keyword evidence="1" id="KW-0378">Hydrolase</keyword>
<keyword evidence="2" id="KW-0732">Signal</keyword>
<dbReference type="InterPro" id="IPR051344">
    <property type="entry name" value="Vgb"/>
</dbReference>
<feature type="chain" id="PRO_5045045539" description="CBM-cenC domain-containing protein" evidence="2">
    <location>
        <begin position="37"/>
        <end position="835"/>
    </location>
</feature>